<dbReference type="AlphaFoldDB" id="A0A345Y167"/>
<dbReference type="RefSeq" id="WP_208885137.1">
    <property type="nucleotide sequence ID" value="NZ_CP031320.1"/>
</dbReference>
<dbReference type="PANTHER" id="PTHR47691">
    <property type="entry name" value="REGULATOR-RELATED"/>
    <property type="match status" value="1"/>
</dbReference>
<dbReference type="SUPFAM" id="SSF52540">
    <property type="entry name" value="P-loop containing nucleoside triphosphate hydrolases"/>
    <property type="match status" value="1"/>
</dbReference>
<keyword evidence="1" id="KW-0802">TPR repeat</keyword>
<keyword evidence="5" id="KW-1185">Reference proteome</keyword>
<dbReference type="InterPro" id="IPR049945">
    <property type="entry name" value="AAA_22"/>
</dbReference>
<feature type="region of interest" description="Disordered" evidence="2">
    <location>
        <begin position="1"/>
        <end position="38"/>
    </location>
</feature>
<evidence type="ECO:0000313" key="5">
    <source>
        <dbReference type="Proteomes" id="UP000254425"/>
    </source>
</evidence>
<dbReference type="Gene3D" id="3.40.50.300">
    <property type="entry name" value="P-loop containing nucleotide triphosphate hydrolases"/>
    <property type="match status" value="1"/>
</dbReference>
<dbReference type="InterPro" id="IPR019734">
    <property type="entry name" value="TPR_rpt"/>
</dbReference>
<dbReference type="PROSITE" id="PS50005">
    <property type="entry name" value="TPR"/>
    <property type="match status" value="1"/>
</dbReference>
<dbReference type="Proteomes" id="UP000254425">
    <property type="component" value="Chromosome"/>
</dbReference>
<dbReference type="SMART" id="SM00028">
    <property type="entry name" value="TPR"/>
    <property type="match status" value="3"/>
</dbReference>
<dbReference type="Gene3D" id="1.25.40.10">
    <property type="entry name" value="Tetratricopeptide repeat domain"/>
    <property type="match status" value="1"/>
</dbReference>
<gene>
    <name evidence="4" type="ORF">DVA86_25615</name>
</gene>
<dbReference type="SUPFAM" id="SSF48452">
    <property type="entry name" value="TPR-like"/>
    <property type="match status" value="1"/>
</dbReference>
<feature type="domain" description="AAA+ ATPase" evidence="3">
    <location>
        <begin position="66"/>
        <end position="219"/>
    </location>
</feature>
<organism evidence="4 5">
    <name type="scientific">Streptomyces armeniacus</name>
    <dbReference type="NCBI Taxonomy" id="83291"/>
    <lineage>
        <taxon>Bacteria</taxon>
        <taxon>Bacillati</taxon>
        <taxon>Actinomycetota</taxon>
        <taxon>Actinomycetes</taxon>
        <taxon>Kitasatosporales</taxon>
        <taxon>Streptomycetaceae</taxon>
        <taxon>Streptomyces</taxon>
    </lineage>
</organism>
<evidence type="ECO:0000256" key="2">
    <source>
        <dbReference type="SAM" id="MobiDB-lite"/>
    </source>
</evidence>
<evidence type="ECO:0000256" key="1">
    <source>
        <dbReference type="PROSITE-ProRule" id="PRU00339"/>
    </source>
</evidence>
<dbReference type="SMART" id="SM00382">
    <property type="entry name" value="AAA"/>
    <property type="match status" value="1"/>
</dbReference>
<feature type="compositionally biased region" description="Basic and acidic residues" evidence="2">
    <location>
        <begin position="675"/>
        <end position="686"/>
    </location>
</feature>
<dbReference type="PRINTS" id="PR00364">
    <property type="entry name" value="DISEASERSIST"/>
</dbReference>
<proteinExistence type="predicted"/>
<evidence type="ECO:0000313" key="4">
    <source>
        <dbReference type="EMBL" id="AXK37633.1"/>
    </source>
</evidence>
<feature type="compositionally biased region" description="Low complexity" evidence="2">
    <location>
        <begin position="7"/>
        <end position="16"/>
    </location>
</feature>
<protein>
    <recommendedName>
        <fullName evidence="3">AAA+ ATPase domain-containing protein</fullName>
    </recommendedName>
</protein>
<reference evidence="4 5" key="1">
    <citation type="submission" date="2018-07" db="EMBL/GenBank/DDBJ databases">
        <title>Draft genome of the type strain Streptomyces armeniacus ATCC 15676.</title>
        <authorList>
            <person name="Labana P."/>
            <person name="Gosse J.T."/>
            <person name="Boddy C.N."/>
        </authorList>
    </citation>
    <scope>NUCLEOTIDE SEQUENCE [LARGE SCALE GENOMIC DNA]</scope>
    <source>
        <strain evidence="4 5">ATCC 15676</strain>
    </source>
</reference>
<evidence type="ECO:0000259" key="3">
    <source>
        <dbReference type="SMART" id="SM00382"/>
    </source>
</evidence>
<name>A0A345Y167_9ACTN</name>
<feature type="region of interest" description="Disordered" evidence="2">
    <location>
        <begin position="675"/>
        <end position="756"/>
    </location>
</feature>
<dbReference type="InterPro" id="IPR003593">
    <property type="entry name" value="AAA+_ATPase"/>
</dbReference>
<feature type="repeat" description="TPR" evidence="1">
    <location>
        <begin position="531"/>
        <end position="564"/>
    </location>
</feature>
<dbReference type="InterPro" id="IPR011990">
    <property type="entry name" value="TPR-like_helical_dom_sf"/>
</dbReference>
<dbReference type="PANTHER" id="PTHR47691:SF3">
    <property type="entry name" value="HTH-TYPE TRANSCRIPTIONAL REGULATOR RV0890C-RELATED"/>
    <property type="match status" value="1"/>
</dbReference>
<dbReference type="Pfam" id="PF13424">
    <property type="entry name" value="TPR_12"/>
    <property type="match status" value="1"/>
</dbReference>
<feature type="compositionally biased region" description="Gly residues" evidence="2">
    <location>
        <begin position="692"/>
        <end position="714"/>
    </location>
</feature>
<dbReference type="EMBL" id="CP031320">
    <property type="protein sequence ID" value="AXK37633.1"/>
    <property type="molecule type" value="Genomic_DNA"/>
</dbReference>
<dbReference type="GO" id="GO:0043531">
    <property type="term" value="F:ADP binding"/>
    <property type="evidence" value="ECO:0007669"/>
    <property type="project" value="InterPro"/>
</dbReference>
<dbReference type="KEGG" id="sarm:DVA86_25615"/>
<feature type="compositionally biased region" description="Polar residues" evidence="2">
    <location>
        <begin position="731"/>
        <end position="750"/>
    </location>
</feature>
<feature type="compositionally biased region" description="Pro residues" evidence="2">
    <location>
        <begin position="18"/>
        <end position="27"/>
    </location>
</feature>
<accession>A0A345Y167</accession>
<dbReference type="Pfam" id="PF13401">
    <property type="entry name" value="AAA_22"/>
    <property type="match status" value="1"/>
</dbReference>
<sequence length="756" mass="79042">MRRGEPPRQGGPARDGAPPRPGDPPQPHGSGGTTPRFAGRERELRALRADIERAGLSTLAGRPAPHSRVLLIAGRPGSGRTALAEELARRLTADYPDGVLRARLTEPGGTPVPTEHTVRELLAAAGAEPVVAGAGEDELTEALRTVLAGRRALLLLDDVAEPEQLLELLPESRDCLVVAVASGPLTGVSDVRPCTLGGLDRAAAVELLRARAGAAPRITVDPRRAESLAEACGDLPAALCLVGGWLAARPKLSVSDATEQLEQVPPPMDERNPDFLGRAFRLVHGTLPSPTARLLRLLALAPAGFVDWHTASALAGCTVPAAGSALAELAALGLLHPVAPGCYTVPGCLDPLLRAALEAAERPADVMLARARMLERTVRLLRAAWAAGEPDGSPARKKLAGLPRDLRFADAAAAHAWLELRRPAILAGALAAVAEGGGELDTLARRLIHAVSRAYETYRRPEEAAPEVYRLHELVLEVADRGADGRPRERAAALLNLADLDARTGRLRQAAARYRAALDASRAAGDTAATSRALESLGGAYAELRDWARAADWYARALALRQAHGDLEGVARLHARVGGAHTCAGRLDAALREWRAAAATHRRLRDPGGHARALSELARVQEYAGRHRDSLRACRDALTAAERTEDVRLQAALRVRLADACARLGDERAARAHRAAAERLVRHAGSDAESGTGTGTGRGTGTGTGRGAGTGTGRGTRTATGTGPAGDTESAGPTTGGTDSAVSGPTCESNSHSEKD</sequence>
<dbReference type="InterPro" id="IPR027417">
    <property type="entry name" value="P-loop_NTPase"/>
</dbReference>